<gene>
    <name evidence="2" type="ORF">AO353_00485</name>
</gene>
<dbReference type="AlphaFoldDB" id="A0A0N7GZ79"/>
<evidence type="ECO:0000256" key="1">
    <source>
        <dbReference type="SAM" id="Phobius"/>
    </source>
</evidence>
<feature type="transmembrane region" description="Helical" evidence="1">
    <location>
        <begin position="53"/>
        <end position="80"/>
    </location>
</feature>
<evidence type="ECO:0008006" key="4">
    <source>
        <dbReference type="Google" id="ProtNLM"/>
    </source>
</evidence>
<proteinExistence type="predicted"/>
<dbReference type="EMBL" id="CP012830">
    <property type="protein sequence ID" value="ALH99587.1"/>
    <property type="molecule type" value="Genomic_DNA"/>
</dbReference>
<protein>
    <recommendedName>
        <fullName evidence="4">DUF3137 domain-containing protein</fullName>
    </recommendedName>
</protein>
<name>A0A0N7GZ79_PSEFL</name>
<dbReference type="Proteomes" id="UP000066487">
    <property type="component" value="Chromosome"/>
</dbReference>
<organism evidence="2 3">
    <name type="scientific">Pseudomonas fluorescens</name>
    <dbReference type="NCBI Taxonomy" id="294"/>
    <lineage>
        <taxon>Bacteria</taxon>
        <taxon>Pseudomonadati</taxon>
        <taxon>Pseudomonadota</taxon>
        <taxon>Gammaproteobacteria</taxon>
        <taxon>Pseudomonadales</taxon>
        <taxon>Pseudomonadaceae</taxon>
        <taxon>Pseudomonas</taxon>
    </lineage>
</organism>
<reference evidence="2 3" key="2">
    <citation type="journal article" date="2018" name="Nature">
        <title>Mutant phenotypes for thousands of bacterial genes of unknown function.</title>
        <authorList>
            <person name="Price M.N."/>
            <person name="Wetmore K.M."/>
            <person name="Waters R.J."/>
            <person name="Callaghan M."/>
            <person name="Ray J."/>
            <person name="Liu H."/>
            <person name="Kuehl J.V."/>
            <person name="Melnyk R.A."/>
            <person name="Lamson J.S."/>
            <person name="Suh Y."/>
            <person name="Carlson H.K."/>
            <person name="Esquivel Z."/>
            <person name="Sadeeshkumar H."/>
            <person name="Chakraborty R."/>
            <person name="Zane G.M."/>
            <person name="Rubin B.E."/>
            <person name="Wall J.D."/>
            <person name="Visel A."/>
            <person name="Bristow J."/>
            <person name="Blow M.J."/>
            <person name="Arkin A.P."/>
            <person name="Deutschbauer A.M."/>
        </authorList>
    </citation>
    <scope>NUCLEOTIDE SEQUENCE [LARGE SCALE GENOMIC DNA]</scope>
    <source>
        <strain evidence="2 3">FW300-N2E3</strain>
    </source>
</reference>
<evidence type="ECO:0000313" key="2">
    <source>
        <dbReference type="EMBL" id="ALH99587.1"/>
    </source>
</evidence>
<dbReference type="RefSeq" id="WP_054593190.1">
    <property type="nucleotide sequence ID" value="NZ_CP012830.1"/>
</dbReference>
<accession>A0A0N7GZ79</accession>
<dbReference type="OrthoDB" id="6638271at2"/>
<keyword evidence="1" id="KW-1133">Transmembrane helix</keyword>
<keyword evidence="1" id="KW-0812">Transmembrane</keyword>
<evidence type="ECO:0000313" key="3">
    <source>
        <dbReference type="Proteomes" id="UP000066487"/>
    </source>
</evidence>
<keyword evidence="1" id="KW-0472">Membrane</keyword>
<reference evidence="3" key="1">
    <citation type="submission" date="2015-09" db="EMBL/GenBank/DDBJ databases">
        <title>Whole genome sequence of Pseudomonas fluorescens FW300-N2E3.</title>
        <authorList>
            <person name="Ray J."/>
            <person name="Melnyk R."/>
            <person name="Deutschbauer A."/>
        </authorList>
    </citation>
    <scope>NUCLEOTIDE SEQUENCE [LARGE SCALE GENOMIC DNA]</scope>
    <source>
        <strain evidence="3">FW300-N2E3</strain>
    </source>
</reference>
<sequence>MSSVLHNKKLRQLFEQSSARVDAATSTSDLLDVIRQIEAFGGPLEFNNATPKLFRYIGLVLIAATVFFLPLLLFGLGFLFGSWLVMDNRSGLVDVLSKKIAHKSSLFTYDLKEQFNPDASVLENLLGEFKEFHRGSFSRQILKTIHGTHFGATHELSFTYQHVQYVDRESYETRVSDGAGGTKVETKIIDSKFARHSLVLDFPWVENVRVRGDRFRALDLEEALDTTSSEFNNAFRLTGKTQMACAIFARPATVLHLLQLTEQLGDINLEFSGQGRLCLSFGNAGVLEAKASDTLSNLQAFNRLIETGIRLPRLELLLSWIHRLAELHDDNFAPSTKTVKNMEY</sequence>